<reference evidence="2 3" key="1">
    <citation type="submission" date="2016-05" db="EMBL/GenBank/DDBJ databases">
        <title>Complete genome sequence of Pseudomonas antarctica PAMC 27494.</title>
        <authorList>
            <person name="Lee J."/>
        </authorList>
    </citation>
    <scope>NUCLEOTIDE SEQUENCE [LARGE SCALE GENOMIC DNA]</scope>
    <source>
        <strain evidence="2 3">PAMC 27494</strain>
    </source>
</reference>
<organism evidence="2 3">
    <name type="scientific">Pseudomonas antarctica</name>
    <dbReference type="NCBI Taxonomy" id="219572"/>
    <lineage>
        <taxon>Bacteria</taxon>
        <taxon>Pseudomonadati</taxon>
        <taxon>Pseudomonadota</taxon>
        <taxon>Gammaproteobacteria</taxon>
        <taxon>Pseudomonadales</taxon>
        <taxon>Pseudomonadaceae</taxon>
        <taxon>Pseudomonas</taxon>
    </lineage>
</organism>
<proteinExistence type="predicted"/>
<dbReference type="Gene3D" id="2.40.50.230">
    <property type="entry name" value="Gp5 N-terminal domain"/>
    <property type="match status" value="1"/>
</dbReference>
<dbReference type="Proteomes" id="UP000077829">
    <property type="component" value="Chromosome"/>
</dbReference>
<dbReference type="EMBL" id="CP015600">
    <property type="protein sequence ID" value="ANF87745.1"/>
    <property type="molecule type" value="Genomic_DNA"/>
</dbReference>
<gene>
    <name evidence="2" type="ORF">A7J50_4390</name>
</gene>
<dbReference type="InterPro" id="IPR013046">
    <property type="entry name" value="GpV/Gp45"/>
</dbReference>
<protein>
    <submittedName>
        <fullName evidence="2">Phage P2 baseplate assembly gpV-like protein</fullName>
    </submittedName>
</protein>
<feature type="domain" description="Gp5/Type VI secretion system Vgr protein OB-fold" evidence="1">
    <location>
        <begin position="59"/>
        <end position="124"/>
    </location>
</feature>
<evidence type="ECO:0000313" key="2">
    <source>
        <dbReference type="EMBL" id="ANF87745.1"/>
    </source>
</evidence>
<dbReference type="STRING" id="219572.A7J50_4390"/>
<accession>A0A172Z5B0</accession>
<name>A0A172Z5B0_9PSED</name>
<dbReference type="InterPro" id="IPR006531">
    <property type="entry name" value="Gp5/Vgr_OB"/>
</dbReference>
<dbReference type="KEGG" id="panr:A7J50_4390"/>
<dbReference type="Pfam" id="PF18946">
    <property type="entry name" value="Apex"/>
    <property type="match status" value="1"/>
</dbReference>
<evidence type="ECO:0000313" key="3">
    <source>
        <dbReference type="Proteomes" id="UP000077829"/>
    </source>
</evidence>
<dbReference type="AlphaFoldDB" id="A0A172Z5B0"/>
<dbReference type="PATRIC" id="fig|219572.3.peg.4512"/>
<sequence>MVGIKGSSQINSVSDKHLICTLTAYKHRQLHPHARGATIGAMNDFAAFARMLENLIRFGVIAAVQMEPPRVKVKTGELTTAWLPWIAQRAGADQVWDPPTEGEQVMLFSPSGQLANGVAVTGLFSDHIPANGNRAGLHRRTYADGTVIEYDSIAHHLNATLTEGGTTNLISKGGINLVGDITHQGDYTQTGNQTVTGKVTVSIDVVAAGVSLVKHPHTGVKSGGDQSGGPIPT</sequence>
<dbReference type="NCBIfam" id="TIGR01644">
    <property type="entry name" value="phage_P2_V"/>
    <property type="match status" value="1"/>
</dbReference>
<dbReference type="Pfam" id="PF04717">
    <property type="entry name" value="Phage_base_V"/>
    <property type="match status" value="1"/>
</dbReference>
<dbReference type="InterPro" id="IPR044033">
    <property type="entry name" value="GpV-like_apex"/>
</dbReference>
<evidence type="ECO:0000259" key="1">
    <source>
        <dbReference type="Pfam" id="PF04717"/>
    </source>
</evidence>
<dbReference type="InterPro" id="IPR037026">
    <property type="entry name" value="Vgr_OB-fold_dom_sf"/>
</dbReference>
<dbReference type="Gene3D" id="6.20.150.10">
    <property type="match status" value="1"/>
</dbReference>